<dbReference type="SMART" id="SM00355">
    <property type="entry name" value="ZnF_C2H2"/>
    <property type="match status" value="3"/>
</dbReference>
<dbReference type="InterPro" id="IPR053137">
    <property type="entry name" value="NLR-like"/>
</dbReference>
<reference evidence="4 5" key="1">
    <citation type="journal article" date="2023" name="IMA Fungus">
        <title>Comparative genomic study of the Penicillium genus elucidates a diverse pangenome and 15 lateral gene transfer events.</title>
        <authorList>
            <person name="Petersen C."/>
            <person name="Sorensen T."/>
            <person name="Nielsen M.R."/>
            <person name="Sondergaard T.E."/>
            <person name="Sorensen J.L."/>
            <person name="Fitzpatrick D.A."/>
            <person name="Frisvad J.C."/>
            <person name="Nielsen K.L."/>
        </authorList>
    </citation>
    <scope>NUCLEOTIDE SEQUENCE [LARGE SCALE GENOMIC DNA]</scope>
    <source>
        <strain evidence="4 5">IBT 3361</strain>
    </source>
</reference>
<dbReference type="PANTHER" id="PTHR46082">
    <property type="entry name" value="ATP/GTP-BINDING PROTEIN-RELATED"/>
    <property type="match status" value="1"/>
</dbReference>
<keyword evidence="1" id="KW-0863">Zinc-finger</keyword>
<dbReference type="Proteomes" id="UP001220256">
    <property type="component" value="Unassembled WGS sequence"/>
</dbReference>
<evidence type="ECO:0000256" key="1">
    <source>
        <dbReference type="PROSITE-ProRule" id="PRU00042"/>
    </source>
</evidence>
<dbReference type="EMBL" id="JAPVEB010000003">
    <property type="protein sequence ID" value="KAJ5268679.1"/>
    <property type="molecule type" value="Genomic_DNA"/>
</dbReference>
<evidence type="ECO:0000259" key="3">
    <source>
        <dbReference type="PROSITE" id="PS50157"/>
    </source>
</evidence>
<dbReference type="SUPFAM" id="SSF48452">
    <property type="entry name" value="TPR-like"/>
    <property type="match status" value="2"/>
</dbReference>
<keyword evidence="1" id="KW-0479">Metal-binding</keyword>
<keyword evidence="1" id="KW-0862">Zinc</keyword>
<gene>
    <name evidence="4" type="ORF">N7505_004437</name>
</gene>
<feature type="compositionally biased region" description="Polar residues" evidence="2">
    <location>
        <begin position="495"/>
        <end position="515"/>
    </location>
</feature>
<evidence type="ECO:0000313" key="4">
    <source>
        <dbReference type="EMBL" id="KAJ5268679.1"/>
    </source>
</evidence>
<dbReference type="PANTHER" id="PTHR46082:SF11">
    <property type="entry name" value="AAA+ ATPASE DOMAIN-CONTAINING PROTEIN-RELATED"/>
    <property type="match status" value="1"/>
</dbReference>
<dbReference type="Gene3D" id="1.25.40.10">
    <property type="entry name" value="Tetratricopeptide repeat domain"/>
    <property type="match status" value="2"/>
</dbReference>
<keyword evidence="5" id="KW-1185">Reference proteome</keyword>
<sequence>MELERDSSTSSLIALCIRDFHKLLDCIPGRQDNIRLKVQDELGMLRVWAGNFGAHRKQTDRLSLDHRLREAPDLHREVQNHIRDIIEAIQGAISFFSAKGEFLNLDDTSAGSEMDELDADDSDSDGFWDQVKAESNEHSRLDEYMLDIQYTIASLALALTQCSYKFSLTLQNPAHRYRTAHVSRIELSHFEFYDIQHVSDEYNIPQSSTLAQRLGKANTKRRQLLAYYKEHAEETSNYVGVAVQKVTKVQGDSTKDTGTRSISTKLTQDDTVYRRDKDGDSDSGETKFSATTSIAGGQAHVSMPPPPPADVVNPTQNQPFICPYCRQSIQLEDMDKDWKYHVYSDLRPYICTFGDCVKSNQLYDSYTEWSEHERQFHRREWICNICSYAFKSEALFRNHLGDTHTGVLPEDQREAVVKLSERSTSSAQQCPLCTTPPTSNPSHFQQHLAQHLRELSLFVLPHPDPEENEDAAREGESNEFQQVVVIDDQGRTSWEYTSTNQNSSVMERGQTLSEGSESHDKLESPEAENQPVTQGQVDNELREMEKNKRILGLEHTLTVESMNRLVSTYCKRGQLEEAAKLLEQVPAIRNTKLGEDHSATLTNMSDIACSYKSQGNWVEALKFDLKMFEKKKLMLGPRHFWTLDAMNDIADSYANLGRYEEEELIARQLVDIAGEVLSPTDDSLLIWKMSLVSTYRNQGKLDHAKKLGQEVATTCQVSFGTNDPLTLTALVSLASTYQDQARWSDAEDLGKEVVRISEIVHGETHPETLVFMRKLCYTIRNQGHLEEAKDLGEKAISGMEKAGMGRDRRMIVAMVDLAVTYRELRLMPEAEALVSRALRLMEETLGKDHPQTISAMLDLSVIYQSQNKLDAARELAETVLARRERIFGKDHPDTVEALENLRSVI</sequence>
<name>A0ABQ8WF50_PENCH</name>
<dbReference type="Pfam" id="PF13424">
    <property type="entry name" value="TPR_12"/>
    <property type="match status" value="3"/>
</dbReference>
<feature type="region of interest" description="Disordered" evidence="2">
    <location>
        <begin position="495"/>
        <end position="538"/>
    </location>
</feature>
<feature type="region of interest" description="Disordered" evidence="2">
    <location>
        <begin position="461"/>
        <end position="481"/>
    </location>
</feature>
<comment type="caution">
    <text evidence="4">The sequence shown here is derived from an EMBL/GenBank/DDBJ whole genome shotgun (WGS) entry which is preliminary data.</text>
</comment>
<dbReference type="Pfam" id="PF26082">
    <property type="entry name" value="zf-C2H2_AcuF"/>
    <property type="match status" value="1"/>
</dbReference>
<dbReference type="PROSITE" id="PS00028">
    <property type="entry name" value="ZINC_FINGER_C2H2_1"/>
    <property type="match status" value="1"/>
</dbReference>
<evidence type="ECO:0000256" key="2">
    <source>
        <dbReference type="SAM" id="MobiDB-lite"/>
    </source>
</evidence>
<organism evidence="4 5">
    <name type="scientific">Penicillium chrysogenum</name>
    <name type="common">Penicillium notatum</name>
    <dbReference type="NCBI Taxonomy" id="5076"/>
    <lineage>
        <taxon>Eukaryota</taxon>
        <taxon>Fungi</taxon>
        <taxon>Dikarya</taxon>
        <taxon>Ascomycota</taxon>
        <taxon>Pezizomycotina</taxon>
        <taxon>Eurotiomycetes</taxon>
        <taxon>Eurotiomycetidae</taxon>
        <taxon>Eurotiales</taxon>
        <taxon>Aspergillaceae</taxon>
        <taxon>Penicillium</taxon>
        <taxon>Penicillium chrysogenum species complex</taxon>
    </lineage>
</organism>
<protein>
    <recommendedName>
        <fullName evidence="3">C2H2-type domain-containing protein</fullName>
    </recommendedName>
</protein>
<feature type="domain" description="C2H2-type" evidence="3">
    <location>
        <begin position="381"/>
        <end position="409"/>
    </location>
</feature>
<proteinExistence type="predicted"/>
<evidence type="ECO:0000313" key="5">
    <source>
        <dbReference type="Proteomes" id="UP001220256"/>
    </source>
</evidence>
<dbReference type="InterPro" id="IPR011990">
    <property type="entry name" value="TPR-like_helical_dom_sf"/>
</dbReference>
<dbReference type="Pfam" id="PF13374">
    <property type="entry name" value="TPR_10"/>
    <property type="match status" value="1"/>
</dbReference>
<dbReference type="PROSITE" id="PS50157">
    <property type="entry name" value="ZINC_FINGER_C2H2_2"/>
    <property type="match status" value="1"/>
</dbReference>
<dbReference type="InterPro" id="IPR013087">
    <property type="entry name" value="Znf_C2H2_type"/>
</dbReference>
<dbReference type="InterPro" id="IPR058925">
    <property type="entry name" value="zf-C2H2_AcuF"/>
</dbReference>
<accession>A0ABQ8WF50</accession>